<protein>
    <submittedName>
        <fullName evidence="3">Uncharacterized protein</fullName>
    </submittedName>
</protein>
<accession>A0A1I7UZG1</accession>
<name>A0A1I7UZG1_9PELO</name>
<evidence type="ECO:0000256" key="1">
    <source>
        <dbReference type="SAM" id="MobiDB-lite"/>
    </source>
</evidence>
<keyword evidence="2" id="KW-1185">Reference proteome</keyword>
<organism evidence="2 3">
    <name type="scientific">Caenorhabditis tropicalis</name>
    <dbReference type="NCBI Taxonomy" id="1561998"/>
    <lineage>
        <taxon>Eukaryota</taxon>
        <taxon>Metazoa</taxon>
        <taxon>Ecdysozoa</taxon>
        <taxon>Nematoda</taxon>
        <taxon>Chromadorea</taxon>
        <taxon>Rhabditida</taxon>
        <taxon>Rhabditina</taxon>
        <taxon>Rhabditomorpha</taxon>
        <taxon>Rhabditoidea</taxon>
        <taxon>Rhabditidae</taxon>
        <taxon>Peloderinae</taxon>
        <taxon>Caenorhabditis</taxon>
    </lineage>
</organism>
<evidence type="ECO:0000313" key="3">
    <source>
        <dbReference type="WBParaSite" id="Csp11.Scaffold630.g20883.t1"/>
    </source>
</evidence>
<dbReference type="Proteomes" id="UP000095282">
    <property type="component" value="Unplaced"/>
</dbReference>
<dbReference type="AlphaFoldDB" id="A0A1I7UZG1"/>
<proteinExistence type="predicted"/>
<feature type="compositionally biased region" description="Polar residues" evidence="1">
    <location>
        <begin position="46"/>
        <end position="55"/>
    </location>
</feature>
<reference evidence="3" key="1">
    <citation type="submission" date="2016-11" db="UniProtKB">
        <authorList>
            <consortium name="WormBaseParasite"/>
        </authorList>
    </citation>
    <scope>IDENTIFICATION</scope>
</reference>
<dbReference type="WBParaSite" id="Csp11.Scaffold630.g20883.t1">
    <property type="protein sequence ID" value="Csp11.Scaffold630.g20883.t1"/>
    <property type="gene ID" value="Csp11.Scaffold630.g20883"/>
</dbReference>
<sequence>MSFIASDCAAASPDVPLASESVVNRGCQAVSNEGEDVENNFNKVQQQEKTTNKSFNAEKQRTMKSTGDAMKAPK</sequence>
<feature type="region of interest" description="Disordered" evidence="1">
    <location>
        <begin position="46"/>
        <end position="74"/>
    </location>
</feature>
<evidence type="ECO:0000313" key="2">
    <source>
        <dbReference type="Proteomes" id="UP000095282"/>
    </source>
</evidence>